<evidence type="ECO:0000256" key="4">
    <source>
        <dbReference type="ARBA" id="ARBA00023163"/>
    </source>
</evidence>
<dbReference type="RefSeq" id="WP_069912700.1">
    <property type="nucleotide sequence ID" value="NZ_LAJE02000405.1"/>
</dbReference>
<dbReference type="PANTHER" id="PTHR30537">
    <property type="entry name" value="HTH-TYPE TRANSCRIPTIONAL REGULATOR"/>
    <property type="match status" value="1"/>
</dbReference>
<dbReference type="InterPro" id="IPR005119">
    <property type="entry name" value="LysR_subst-bd"/>
</dbReference>
<evidence type="ECO:0000256" key="3">
    <source>
        <dbReference type="ARBA" id="ARBA00023125"/>
    </source>
</evidence>
<dbReference type="GO" id="GO:0006351">
    <property type="term" value="P:DNA-templated transcription"/>
    <property type="evidence" value="ECO:0007669"/>
    <property type="project" value="TreeGrafter"/>
</dbReference>
<dbReference type="Gene3D" id="3.40.190.290">
    <property type="match status" value="1"/>
</dbReference>
<comment type="caution">
    <text evidence="6">The sequence shown here is derived from an EMBL/GenBank/DDBJ whole genome shotgun (WGS) entry which is preliminary data.</text>
</comment>
<dbReference type="OrthoDB" id="9796526at2"/>
<dbReference type="GO" id="GO:0003700">
    <property type="term" value="F:DNA-binding transcription factor activity"/>
    <property type="evidence" value="ECO:0007669"/>
    <property type="project" value="InterPro"/>
</dbReference>
<evidence type="ECO:0000256" key="1">
    <source>
        <dbReference type="ARBA" id="ARBA00009437"/>
    </source>
</evidence>
<accession>A0A1E5XHB3</accession>
<keyword evidence="2" id="KW-0805">Transcription regulation</keyword>
<proteinExistence type="inferred from homology"/>
<organism evidence="6 7">
    <name type="scientific">Devosia insulae DS-56</name>
    <dbReference type="NCBI Taxonomy" id="1116389"/>
    <lineage>
        <taxon>Bacteria</taxon>
        <taxon>Pseudomonadati</taxon>
        <taxon>Pseudomonadota</taxon>
        <taxon>Alphaproteobacteria</taxon>
        <taxon>Hyphomicrobiales</taxon>
        <taxon>Devosiaceae</taxon>
        <taxon>Devosia</taxon>
    </lineage>
</organism>
<dbReference type="Gene3D" id="1.10.10.10">
    <property type="entry name" value="Winged helix-like DNA-binding domain superfamily/Winged helix DNA-binding domain"/>
    <property type="match status" value="1"/>
</dbReference>
<comment type="similarity">
    <text evidence="1">Belongs to the LysR transcriptional regulatory family.</text>
</comment>
<dbReference type="SUPFAM" id="SSF46785">
    <property type="entry name" value="Winged helix' DNA-binding domain"/>
    <property type="match status" value="1"/>
</dbReference>
<dbReference type="PROSITE" id="PS50931">
    <property type="entry name" value="HTH_LYSR"/>
    <property type="match status" value="1"/>
</dbReference>
<keyword evidence="4" id="KW-0804">Transcription</keyword>
<dbReference type="InterPro" id="IPR036390">
    <property type="entry name" value="WH_DNA-bd_sf"/>
</dbReference>
<evidence type="ECO:0000313" key="6">
    <source>
        <dbReference type="EMBL" id="OEO27983.1"/>
    </source>
</evidence>
<evidence type="ECO:0000256" key="2">
    <source>
        <dbReference type="ARBA" id="ARBA00023015"/>
    </source>
</evidence>
<gene>
    <name evidence="6" type="ORF">VW23_006920</name>
</gene>
<name>A0A1E5XHB3_9HYPH</name>
<keyword evidence="3" id="KW-0238">DNA-binding</keyword>
<sequence>MENWNDLKLVLAIARAGTLGGGATALGVNHSTAFRRLNTLEEKLGVRLFERLPGGVYQTTTEGERVATTAERVETEADALSREVGGRDQRLTGALRVTSSETLAYSVLTEQLARFREAHPGIVVELVVDNRVLSLSRREADIALRVTRPKEPDLFGRKLADIAWAIYGAPSLGPLDDIAGRDFIGWGAEVTGIAAADWLGETIEPRHIVYRANSLINQFTAAKAGIGYAVLPCYLGDIEPGLVRAGAGPVIELTRELWIVTHADLKKTARVRAFFDIVGDGLVAQSSLFSGHRTA</sequence>
<reference evidence="6 7" key="1">
    <citation type="journal article" date="2015" name="Genome Announc.">
        <title>Genome Assemblies of Three Soil-Associated Devosia species: D. insulae, D. limi, and D. soli.</title>
        <authorList>
            <person name="Hassan Y.I."/>
            <person name="Lepp D."/>
            <person name="Zhou T."/>
        </authorList>
    </citation>
    <scope>NUCLEOTIDE SEQUENCE [LARGE SCALE GENOMIC DNA]</scope>
    <source>
        <strain evidence="6 7">DS-56</strain>
    </source>
</reference>
<dbReference type="Pfam" id="PF03466">
    <property type="entry name" value="LysR_substrate"/>
    <property type="match status" value="1"/>
</dbReference>
<dbReference type="PANTHER" id="PTHR30537:SF3">
    <property type="entry name" value="TRANSCRIPTIONAL REGULATORY PROTEIN"/>
    <property type="match status" value="1"/>
</dbReference>
<protein>
    <submittedName>
        <fullName evidence="6">LysR family transcriptional regulator</fullName>
    </submittedName>
</protein>
<dbReference type="InterPro" id="IPR036388">
    <property type="entry name" value="WH-like_DNA-bd_sf"/>
</dbReference>
<dbReference type="AlphaFoldDB" id="A0A1E5XHB3"/>
<evidence type="ECO:0000259" key="5">
    <source>
        <dbReference type="PROSITE" id="PS50931"/>
    </source>
</evidence>
<dbReference type="Pfam" id="PF00126">
    <property type="entry name" value="HTH_1"/>
    <property type="match status" value="1"/>
</dbReference>
<dbReference type="InterPro" id="IPR058163">
    <property type="entry name" value="LysR-type_TF_proteobact-type"/>
</dbReference>
<dbReference type="SUPFAM" id="SSF53850">
    <property type="entry name" value="Periplasmic binding protein-like II"/>
    <property type="match status" value="1"/>
</dbReference>
<dbReference type="EMBL" id="LAJE02000405">
    <property type="protein sequence ID" value="OEO27983.1"/>
    <property type="molecule type" value="Genomic_DNA"/>
</dbReference>
<feature type="domain" description="HTH lysR-type" evidence="5">
    <location>
        <begin position="1"/>
        <end position="59"/>
    </location>
</feature>
<dbReference type="Proteomes" id="UP000095463">
    <property type="component" value="Unassembled WGS sequence"/>
</dbReference>
<dbReference type="GO" id="GO:0043565">
    <property type="term" value="F:sequence-specific DNA binding"/>
    <property type="evidence" value="ECO:0007669"/>
    <property type="project" value="TreeGrafter"/>
</dbReference>
<keyword evidence="7" id="KW-1185">Reference proteome</keyword>
<evidence type="ECO:0000313" key="7">
    <source>
        <dbReference type="Proteomes" id="UP000095463"/>
    </source>
</evidence>
<dbReference type="InterPro" id="IPR000847">
    <property type="entry name" value="LysR_HTH_N"/>
</dbReference>